<dbReference type="EMBL" id="ML978143">
    <property type="protein sequence ID" value="KAF2092733.1"/>
    <property type="molecule type" value="Genomic_DNA"/>
</dbReference>
<keyword evidence="2" id="KW-1185">Reference proteome</keyword>
<evidence type="ECO:0000313" key="2">
    <source>
        <dbReference type="Proteomes" id="UP000799772"/>
    </source>
</evidence>
<evidence type="ECO:0000313" key="1">
    <source>
        <dbReference type="EMBL" id="KAF2092733.1"/>
    </source>
</evidence>
<name>A0A9P4I3C0_9PEZI</name>
<sequence>MAGLLSLPDELLLQINEDIKQLHGVHVAPPTPPIENFVNWSADIPVESANLQKYARDLIHLSNACQKLRHVFHPLAWEYFSPPAVKKHNRKQYLTTHPNQGLIKNITYMELENGECFELAACHTLTLYIASSTFPGAMEAGLMDGKSSVEHLRIIGGDFEPYELHLITWVPRALKSLFINFADPAFRHELIPYILKKQRHTLNTIIMTLNSWMPLPLLSTLDFGSFTALRKLCLCERHLLRPDETYGPILDVPLPLSLEELGVHFSFELHRFAFWATDWVGGWPTWLRELVLRKNEGRVLKLKEVAIRENAWDEEWLGEIRELVGVMARRRALCPFSPADVVLEAPREIKDAFEGADIALMVTVNTATRPPIPALEEDEGDESGIEE</sequence>
<comment type="caution">
    <text evidence="1">The sequence shown here is derived from an EMBL/GenBank/DDBJ whole genome shotgun (WGS) entry which is preliminary data.</text>
</comment>
<dbReference type="Proteomes" id="UP000799772">
    <property type="component" value="Unassembled WGS sequence"/>
</dbReference>
<reference evidence="1" key="1">
    <citation type="journal article" date="2020" name="Stud. Mycol.">
        <title>101 Dothideomycetes genomes: a test case for predicting lifestyles and emergence of pathogens.</title>
        <authorList>
            <person name="Haridas S."/>
            <person name="Albert R."/>
            <person name="Binder M."/>
            <person name="Bloem J."/>
            <person name="Labutti K."/>
            <person name="Salamov A."/>
            <person name="Andreopoulos B."/>
            <person name="Baker S."/>
            <person name="Barry K."/>
            <person name="Bills G."/>
            <person name="Bluhm B."/>
            <person name="Cannon C."/>
            <person name="Castanera R."/>
            <person name="Culley D."/>
            <person name="Daum C."/>
            <person name="Ezra D."/>
            <person name="Gonzalez J."/>
            <person name="Henrissat B."/>
            <person name="Kuo A."/>
            <person name="Liang C."/>
            <person name="Lipzen A."/>
            <person name="Lutzoni F."/>
            <person name="Magnuson J."/>
            <person name="Mondo S."/>
            <person name="Nolan M."/>
            <person name="Ohm R."/>
            <person name="Pangilinan J."/>
            <person name="Park H.-J."/>
            <person name="Ramirez L."/>
            <person name="Alfaro M."/>
            <person name="Sun H."/>
            <person name="Tritt A."/>
            <person name="Yoshinaga Y."/>
            <person name="Zwiers L.-H."/>
            <person name="Turgeon B."/>
            <person name="Goodwin S."/>
            <person name="Spatafora J."/>
            <person name="Crous P."/>
            <person name="Grigoriev I."/>
        </authorList>
    </citation>
    <scope>NUCLEOTIDE SEQUENCE</scope>
    <source>
        <strain evidence="1">CBS 133067</strain>
    </source>
</reference>
<protein>
    <submittedName>
        <fullName evidence="1">Uncharacterized protein</fullName>
    </submittedName>
</protein>
<gene>
    <name evidence="1" type="ORF">NA57DRAFT_82096</name>
</gene>
<organism evidence="1 2">
    <name type="scientific">Rhizodiscina lignyota</name>
    <dbReference type="NCBI Taxonomy" id="1504668"/>
    <lineage>
        <taxon>Eukaryota</taxon>
        <taxon>Fungi</taxon>
        <taxon>Dikarya</taxon>
        <taxon>Ascomycota</taxon>
        <taxon>Pezizomycotina</taxon>
        <taxon>Dothideomycetes</taxon>
        <taxon>Pleosporomycetidae</taxon>
        <taxon>Aulographales</taxon>
        <taxon>Rhizodiscinaceae</taxon>
        <taxon>Rhizodiscina</taxon>
    </lineage>
</organism>
<proteinExistence type="predicted"/>
<dbReference type="AlphaFoldDB" id="A0A9P4I3C0"/>
<accession>A0A9P4I3C0</accession>